<feature type="region of interest" description="Disordered" evidence="1">
    <location>
        <begin position="1"/>
        <end position="79"/>
    </location>
</feature>
<name>A0ABC9W8B8_GRUJA</name>
<dbReference type="EMBL" id="BAAFJT010000002">
    <property type="protein sequence ID" value="GAB0181320.1"/>
    <property type="molecule type" value="Genomic_DNA"/>
</dbReference>
<comment type="caution">
    <text evidence="2">The sequence shown here is derived from an EMBL/GenBank/DDBJ whole genome shotgun (WGS) entry which is preliminary data.</text>
</comment>
<proteinExistence type="predicted"/>
<evidence type="ECO:0000313" key="3">
    <source>
        <dbReference type="Proteomes" id="UP001623348"/>
    </source>
</evidence>
<accession>A0ABC9W8B8</accession>
<organism evidence="2 3">
    <name type="scientific">Grus japonensis</name>
    <name type="common">Japanese crane</name>
    <name type="synonym">Red-crowned crane</name>
    <dbReference type="NCBI Taxonomy" id="30415"/>
    <lineage>
        <taxon>Eukaryota</taxon>
        <taxon>Metazoa</taxon>
        <taxon>Chordata</taxon>
        <taxon>Craniata</taxon>
        <taxon>Vertebrata</taxon>
        <taxon>Euteleostomi</taxon>
        <taxon>Archelosauria</taxon>
        <taxon>Archosauria</taxon>
        <taxon>Dinosauria</taxon>
        <taxon>Saurischia</taxon>
        <taxon>Theropoda</taxon>
        <taxon>Coelurosauria</taxon>
        <taxon>Aves</taxon>
        <taxon>Neognathae</taxon>
        <taxon>Neoaves</taxon>
        <taxon>Gruiformes</taxon>
        <taxon>Gruidae</taxon>
        <taxon>Grus</taxon>
    </lineage>
</organism>
<dbReference type="Proteomes" id="UP001623348">
    <property type="component" value="Unassembled WGS sequence"/>
</dbReference>
<evidence type="ECO:0000313" key="2">
    <source>
        <dbReference type="EMBL" id="GAB0181320.1"/>
    </source>
</evidence>
<sequence length="181" mass="19858">MPAGSKTDPTLAKAKPISDGGSASGVIQLRRGKKHQEQLQPEKGVRTCERNNSSDTKVSEEERGGGVPGTGAEIPLQPTEKTMMKQAVPLQPMEDPTLEQVEAPEGAVTPWEAHAGASFWQDLWSREEGSPRRSRFAGRTCDPVGDPRWSSLFLKVCTLWKGPMLEQFVKNCSQWEGLTLD</sequence>
<evidence type="ECO:0000256" key="1">
    <source>
        <dbReference type="SAM" id="MobiDB-lite"/>
    </source>
</evidence>
<dbReference type="AlphaFoldDB" id="A0ABC9W8B8"/>
<reference evidence="2 3" key="1">
    <citation type="submission" date="2024-06" db="EMBL/GenBank/DDBJ databases">
        <title>The draft genome of Grus japonensis, version 3.</title>
        <authorList>
            <person name="Nabeshima K."/>
            <person name="Suzuki S."/>
            <person name="Onuma M."/>
        </authorList>
    </citation>
    <scope>NUCLEOTIDE SEQUENCE [LARGE SCALE GENOMIC DNA]</scope>
    <source>
        <strain evidence="2 3">451A</strain>
    </source>
</reference>
<protein>
    <submittedName>
        <fullName evidence="2">Uncharacterized protein</fullName>
    </submittedName>
</protein>
<gene>
    <name evidence="2" type="ORF">GRJ2_000597300</name>
</gene>
<keyword evidence="3" id="KW-1185">Reference proteome</keyword>